<accession>A0ABM6EL93</accession>
<sequence>MKTTLKALALVTAAGVSGIANAATPTWVDGTTPFNKTFTASGTVLGKEFSQKWQWAVGPGLPNLQGALSQAQASNGNKVTIIIPQVTPILVGNTKEAFVVPAIFGQGGGGAIPHIAFKNGAKPTTLGDPEYTEGPAFINIDVNGADQTKIGTAKLSVTALAVEMVGKKDEQANLNMLYASNNANIFYGGLPSAEYISLNVMKSVATIEQFGGLSAEEMKTQVGARTFTPLSGRINENMCYEDGRIVSASYALGFLAGQTIEVSFDNGQKPTSTTEWTAKLGIVVTYN</sequence>
<keyword evidence="1 3" id="KW-0732">Signal</keyword>
<evidence type="ECO:0000256" key="3">
    <source>
        <dbReference type="SAM" id="SignalP"/>
    </source>
</evidence>
<dbReference type="Proteomes" id="UP000175893">
    <property type="component" value="Chromosome"/>
</dbReference>
<proteinExistence type="inferred from homology"/>
<feature type="chain" id="PRO_5045863433" evidence="3">
    <location>
        <begin position="23"/>
        <end position="287"/>
    </location>
</feature>
<comment type="similarity">
    <text evidence="2">Belongs to the fimbrial K88 protein family.</text>
</comment>
<name>A0ABM6EL93_9GAMM</name>
<gene>
    <name evidence="4" type="ORF">A9798_12480</name>
</gene>
<evidence type="ECO:0000256" key="2">
    <source>
        <dbReference type="ARBA" id="ARBA00049989"/>
    </source>
</evidence>
<dbReference type="EMBL" id="CP016043">
    <property type="protein sequence ID" value="AOV97682.1"/>
    <property type="molecule type" value="Genomic_DNA"/>
</dbReference>
<evidence type="ECO:0000256" key="1">
    <source>
        <dbReference type="ARBA" id="ARBA00022729"/>
    </source>
</evidence>
<evidence type="ECO:0000313" key="4">
    <source>
        <dbReference type="EMBL" id="AOV97682.1"/>
    </source>
</evidence>
<dbReference type="Pfam" id="PF02432">
    <property type="entry name" value="Fimbrial_K88"/>
    <property type="match status" value="1"/>
</dbReference>
<reference evidence="4 5" key="1">
    <citation type="submission" date="2016-06" db="EMBL/GenBank/DDBJ databases">
        <title>Complete genome sequence of Edwardsiella hoshinae ATCC 35051.</title>
        <authorList>
            <person name="Reichley S.R."/>
            <person name="Waldbieser G.C."/>
            <person name="Lawrence M.L."/>
            <person name="Griffin M.J."/>
        </authorList>
    </citation>
    <scope>NUCLEOTIDE SEQUENCE [LARGE SCALE GENOMIC DNA]</scope>
    <source>
        <strain evidence="4 5">ATCC 35051</strain>
    </source>
</reference>
<dbReference type="InterPro" id="IPR003467">
    <property type="entry name" value="Fimbrial_K88_FaeH"/>
</dbReference>
<protein>
    <submittedName>
        <fullName evidence="4">Uncharacterized protein</fullName>
    </submittedName>
</protein>
<feature type="signal peptide" evidence="3">
    <location>
        <begin position="1"/>
        <end position="22"/>
    </location>
</feature>
<keyword evidence="5" id="KW-1185">Reference proteome</keyword>
<evidence type="ECO:0000313" key="5">
    <source>
        <dbReference type="Proteomes" id="UP000175893"/>
    </source>
</evidence>
<organism evidence="4 5">
    <name type="scientific">Edwardsiella hoshinae</name>
    <dbReference type="NCBI Taxonomy" id="93378"/>
    <lineage>
        <taxon>Bacteria</taxon>
        <taxon>Pseudomonadati</taxon>
        <taxon>Pseudomonadota</taxon>
        <taxon>Gammaproteobacteria</taxon>
        <taxon>Enterobacterales</taxon>
        <taxon>Hafniaceae</taxon>
        <taxon>Edwardsiella</taxon>
    </lineage>
</organism>